<dbReference type="GO" id="GO:0016020">
    <property type="term" value="C:membrane"/>
    <property type="evidence" value="ECO:0007669"/>
    <property type="project" value="InterPro"/>
</dbReference>
<gene>
    <name evidence="7" type="ORF">Ddye_031682</name>
</gene>
<dbReference type="EMBL" id="JANJYI010000009">
    <property type="protein sequence ID" value="KAK2636890.1"/>
    <property type="molecule type" value="Genomic_DNA"/>
</dbReference>
<feature type="compositionally biased region" description="Polar residues" evidence="5">
    <location>
        <begin position="145"/>
        <end position="165"/>
    </location>
</feature>
<comment type="caution">
    <text evidence="7">The sequence shown here is derived from an EMBL/GenBank/DDBJ whole genome shotgun (WGS) entry which is preliminary data.</text>
</comment>
<keyword evidence="2 6" id="KW-0812">Transmembrane</keyword>
<sequence length="181" mass="19372">MHVAGSLFHNTHFMCIAGSLASATTFCVMTWVIPKKGPTYPPMFNPLALIFTAFFYALIFGEPITLGCLLGSVVIIVGLYAFLWAKGKEYKKSQVQKNVQGEADQNTVAVGECSTMPLRIPVIGVVFSSKSNRIVRKCGFPMDGTYSSSSKSTPGRSLEGSSTASLFGAPKTKGQVQSAKS</sequence>
<accession>A0AAD9TIT2</accession>
<dbReference type="InterPro" id="IPR030184">
    <property type="entry name" value="WAT1-related"/>
</dbReference>
<evidence type="ECO:0008006" key="9">
    <source>
        <dbReference type="Google" id="ProtNLM"/>
    </source>
</evidence>
<feature type="transmembrane region" description="Helical" evidence="6">
    <location>
        <begin position="12"/>
        <end position="33"/>
    </location>
</feature>
<evidence type="ECO:0000313" key="8">
    <source>
        <dbReference type="Proteomes" id="UP001280121"/>
    </source>
</evidence>
<dbReference type="GO" id="GO:0022857">
    <property type="term" value="F:transmembrane transporter activity"/>
    <property type="evidence" value="ECO:0007669"/>
    <property type="project" value="InterPro"/>
</dbReference>
<feature type="region of interest" description="Disordered" evidence="5">
    <location>
        <begin position="145"/>
        <end position="181"/>
    </location>
</feature>
<dbReference type="AlphaFoldDB" id="A0AAD9TIT2"/>
<evidence type="ECO:0000256" key="6">
    <source>
        <dbReference type="SAM" id="Phobius"/>
    </source>
</evidence>
<protein>
    <recommendedName>
        <fullName evidence="9">WAT1-related protein</fullName>
    </recommendedName>
</protein>
<evidence type="ECO:0000256" key="3">
    <source>
        <dbReference type="ARBA" id="ARBA00022989"/>
    </source>
</evidence>
<evidence type="ECO:0000256" key="1">
    <source>
        <dbReference type="ARBA" id="ARBA00004141"/>
    </source>
</evidence>
<evidence type="ECO:0000256" key="5">
    <source>
        <dbReference type="SAM" id="MobiDB-lite"/>
    </source>
</evidence>
<dbReference type="PANTHER" id="PTHR31218">
    <property type="entry name" value="WAT1-RELATED PROTEIN"/>
    <property type="match status" value="1"/>
</dbReference>
<evidence type="ECO:0000256" key="4">
    <source>
        <dbReference type="ARBA" id="ARBA00023136"/>
    </source>
</evidence>
<proteinExistence type="predicted"/>
<keyword evidence="8" id="KW-1185">Reference proteome</keyword>
<keyword evidence="3 6" id="KW-1133">Transmembrane helix</keyword>
<dbReference type="SUPFAM" id="SSF103481">
    <property type="entry name" value="Multidrug resistance efflux transporter EmrE"/>
    <property type="match status" value="1"/>
</dbReference>
<evidence type="ECO:0000256" key="2">
    <source>
        <dbReference type="ARBA" id="ARBA00022692"/>
    </source>
</evidence>
<organism evidence="7 8">
    <name type="scientific">Dipteronia dyeriana</name>
    <dbReference type="NCBI Taxonomy" id="168575"/>
    <lineage>
        <taxon>Eukaryota</taxon>
        <taxon>Viridiplantae</taxon>
        <taxon>Streptophyta</taxon>
        <taxon>Embryophyta</taxon>
        <taxon>Tracheophyta</taxon>
        <taxon>Spermatophyta</taxon>
        <taxon>Magnoliopsida</taxon>
        <taxon>eudicotyledons</taxon>
        <taxon>Gunneridae</taxon>
        <taxon>Pentapetalae</taxon>
        <taxon>rosids</taxon>
        <taxon>malvids</taxon>
        <taxon>Sapindales</taxon>
        <taxon>Sapindaceae</taxon>
        <taxon>Hippocastanoideae</taxon>
        <taxon>Acereae</taxon>
        <taxon>Dipteronia</taxon>
    </lineage>
</organism>
<dbReference type="Proteomes" id="UP001280121">
    <property type="component" value="Unassembled WGS sequence"/>
</dbReference>
<reference evidence="7" key="1">
    <citation type="journal article" date="2023" name="Plant J.">
        <title>Genome sequences and population genomics provide insights into the demographic history, inbreeding, and mutation load of two 'living fossil' tree species of Dipteronia.</title>
        <authorList>
            <person name="Feng Y."/>
            <person name="Comes H.P."/>
            <person name="Chen J."/>
            <person name="Zhu S."/>
            <person name="Lu R."/>
            <person name="Zhang X."/>
            <person name="Li P."/>
            <person name="Qiu J."/>
            <person name="Olsen K.M."/>
            <person name="Qiu Y."/>
        </authorList>
    </citation>
    <scope>NUCLEOTIDE SEQUENCE</scope>
    <source>
        <strain evidence="7">KIB01</strain>
    </source>
</reference>
<feature type="transmembrane region" description="Helical" evidence="6">
    <location>
        <begin position="53"/>
        <end position="83"/>
    </location>
</feature>
<evidence type="ECO:0000313" key="7">
    <source>
        <dbReference type="EMBL" id="KAK2636890.1"/>
    </source>
</evidence>
<name>A0AAD9TIT2_9ROSI</name>
<comment type="subcellular location">
    <subcellularLocation>
        <location evidence="1">Membrane</location>
        <topology evidence="1">Multi-pass membrane protein</topology>
    </subcellularLocation>
</comment>
<keyword evidence="4 6" id="KW-0472">Membrane</keyword>
<dbReference type="InterPro" id="IPR037185">
    <property type="entry name" value="EmrE-like"/>
</dbReference>